<reference evidence="1" key="1">
    <citation type="journal article" date="2017" name="Gigascience">
        <title>The genome draft of coconut (Cocos nucifera).</title>
        <authorList>
            <person name="Xiao Y."/>
            <person name="Xu P."/>
            <person name="Fan H."/>
            <person name="Baudouin L."/>
            <person name="Xia W."/>
            <person name="Bocs S."/>
            <person name="Xu J."/>
            <person name="Li Q."/>
            <person name="Guo A."/>
            <person name="Zhou L."/>
            <person name="Li J."/>
            <person name="Wu Y."/>
            <person name="Ma Z."/>
            <person name="Armero A."/>
            <person name="Issali A.E."/>
            <person name="Liu N."/>
            <person name="Peng M."/>
            <person name="Yang Y."/>
        </authorList>
    </citation>
    <scope>NUCLEOTIDE SEQUENCE</scope>
    <source>
        <tissue evidence="1">Spear leaf of Hainan Tall coconut</tissue>
    </source>
</reference>
<dbReference type="EMBL" id="CM017881">
    <property type="protein sequence ID" value="KAG1362636.1"/>
    <property type="molecule type" value="Genomic_DNA"/>
</dbReference>
<evidence type="ECO:0000313" key="1">
    <source>
        <dbReference type="EMBL" id="KAG1362636.1"/>
    </source>
</evidence>
<dbReference type="Proteomes" id="UP000797356">
    <property type="component" value="Chromosome 10"/>
</dbReference>
<accession>A0A8K0N8P7</accession>
<comment type="caution">
    <text evidence="1">The sequence shown here is derived from an EMBL/GenBank/DDBJ whole genome shotgun (WGS) entry which is preliminary data.</text>
</comment>
<sequence>MLANGSSKWSNLLSNYKEGALAAMKGGGVAHGRRVEVGDVDWAAEMPHALVVVEQIVATVLPSSATSMEFEGARGVRGSNSKRISSRGMVSEGHRVILRQSSLATGMIEQVTQAESNGGGFDGQLPSKEGLSLVACGGGKMGLSFGAGDGRKDDGPAQLMGQAILR</sequence>
<name>A0A8K0N8P7_COCNU</name>
<keyword evidence="2" id="KW-1185">Reference proteome</keyword>
<reference evidence="1" key="2">
    <citation type="submission" date="2019-07" db="EMBL/GenBank/DDBJ databases">
        <authorList>
            <person name="Yang Y."/>
            <person name="Bocs S."/>
            <person name="Baudouin L."/>
        </authorList>
    </citation>
    <scope>NUCLEOTIDE SEQUENCE</scope>
    <source>
        <tissue evidence="1">Spear leaf of Hainan Tall coconut</tissue>
    </source>
</reference>
<dbReference type="AlphaFoldDB" id="A0A8K0N8P7"/>
<protein>
    <submittedName>
        <fullName evidence="1">Uncharacterized protein</fullName>
    </submittedName>
</protein>
<organism evidence="1 2">
    <name type="scientific">Cocos nucifera</name>
    <name type="common">Coconut palm</name>
    <dbReference type="NCBI Taxonomy" id="13894"/>
    <lineage>
        <taxon>Eukaryota</taxon>
        <taxon>Viridiplantae</taxon>
        <taxon>Streptophyta</taxon>
        <taxon>Embryophyta</taxon>
        <taxon>Tracheophyta</taxon>
        <taxon>Spermatophyta</taxon>
        <taxon>Magnoliopsida</taxon>
        <taxon>Liliopsida</taxon>
        <taxon>Arecaceae</taxon>
        <taxon>Arecoideae</taxon>
        <taxon>Cocoseae</taxon>
        <taxon>Attaleinae</taxon>
        <taxon>Cocos</taxon>
    </lineage>
</organism>
<gene>
    <name evidence="1" type="ORF">COCNU_10G008550</name>
</gene>
<proteinExistence type="predicted"/>
<evidence type="ECO:0000313" key="2">
    <source>
        <dbReference type="Proteomes" id="UP000797356"/>
    </source>
</evidence>